<gene>
    <name evidence="1" type="ORF">PTTW11_02410</name>
</gene>
<evidence type="ECO:0000313" key="1">
    <source>
        <dbReference type="EMBL" id="CAE7012821.1"/>
    </source>
</evidence>
<dbReference type="AlphaFoldDB" id="A0A6S6VEE2"/>
<dbReference type="Proteomes" id="UP000472372">
    <property type="component" value="Chromosome 2"/>
</dbReference>
<name>A0A6S6VEE2_9PLEO</name>
<accession>A0A6S6VEE2</accession>
<evidence type="ECO:0000313" key="2">
    <source>
        <dbReference type="Proteomes" id="UP000472372"/>
    </source>
</evidence>
<protein>
    <submittedName>
        <fullName evidence="1">Uncharacterized protein</fullName>
    </submittedName>
</protein>
<organism evidence="1 2">
    <name type="scientific">Pyrenophora teres f. teres</name>
    <dbReference type="NCBI Taxonomy" id="97479"/>
    <lineage>
        <taxon>Eukaryota</taxon>
        <taxon>Fungi</taxon>
        <taxon>Dikarya</taxon>
        <taxon>Ascomycota</taxon>
        <taxon>Pezizomycotina</taxon>
        <taxon>Dothideomycetes</taxon>
        <taxon>Pleosporomycetidae</taxon>
        <taxon>Pleosporales</taxon>
        <taxon>Pleosporineae</taxon>
        <taxon>Pleosporaceae</taxon>
        <taxon>Pyrenophora</taxon>
    </lineage>
</organism>
<reference evidence="1" key="1">
    <citation type="submission" date="2021-02" db="EMBL/GenBank/DDBJ databases">
        <authorList>
            <person name="Syme A R."/>
            <person name="Syme A R."/>
            <person name="Moolhuijzen P."/>
        </authorList>
    </citation>
    <scope>NUCLEOTIDE SEQUENCE</scope>
    <source>
        <strain evidence="1">W1-1</strain>
    </source>
</reference>
<proteinExistence type="predicted"/>
<sequence>MVSFTTILALSAAALAAPVVPDYPTLPDFSWKWHVTNWEAGCLGDGCYYGFDITVPSAKNDVGDITGVKAHCKGRENYDQSRKYNVYESCEILEGPKENGVAAKFSERKPDADSYPSTIYFSFKQAANEQTHSRAVNFTGSTEAIFNGDEERMYFDITPYMATFV</sequence>
<dbReference type="EMBL" id="HG992978">
    <property type="protein sequence ID" value="CAE7012821.1"/>
    <property type="molecule type" value="Genomic_DNA"/>
</dbReference>